<accession>A0A0D3JFT7</accession>
<proteinExistence type="predicted"/>
<reference evidence="1" key="2">
    <citation type="submission" date="2024-10" db="UniProtKB">
        <authorList>
            <consortium name="EnsemblProtists"/>
        </authorList>
    </citation>
    <scope>IDENTIFICATION</scope>
</reference>
<dbReference type="PANTHER" id="PTHR13271">
    <property type="entry name" value="UNCHARACTERIZED PUTATIVE METHYLTRANSFERASE"/>
    <property type="match status" value="1"/>
</dbReference>
<reference evidence="2" key="1">
    <citation type="journal article" date="2013" name="Nature">
        <title>Pan genome of the phytoplankton Emiliania underpins its global distribution.</title>
        <authorList>
            <person name="Read B.A."/>
            <person name="Kegel J."/>
            <person name="Klute M.J."/>
            <person name="Kuo A."/>
            <person name="Lefebvre S.C."/>
            <person name="Maumus F."/>
            <person name="Mayer C."/>
            <person name="Miller J."/>
            <person name="Monier A."/>
            <person name="Salamov A."/>
            <person name="Young J."/>
            <person name="Aguilar M."/>
            <person name="Claverie J.M."/>
            <person name="Frickenhaus S."/>
            <person name="Gonzalez K."/>
            <person name="Herman E.K."/>
            <person name="Lin Y.C."/>
            <person name="Napier J."/>
            <person name="Ogata H."/>
            <person name="Sarno A.F."/>
            <person name="Shmutz J."/>
            <person name="Schroeder D."/>
            <person name="de Vargas C."/>
            <person name="Verret F."/>
            <person name="von Dassow P."/>
            <person name="Valentin K."/>
            <person name="Van de Peer Y."/>
            <person name="Wheeler G."/>
            <person name="Dacks J.B."/>
            <person name="Delwiche C.F."/>
            <person name="Dyhrman S.T."/>
            <person name="Glockner G."/>
            <person name="John U."/>
            <person name="Richards T."/>
            <person name="Worden A.Z."/>
            <person name="Zhang X."/>
            <person name="Grigoriev I.V."/>
            <person name="Allen A.E."/>
            <person name="Bidle K."/>
            <person name="Borodovsky M."/>
            <person name="Bowler C."/>
            <person name="Brownlee C."/>
            <person name="Cock J.M."/>
            <person name="Elias M."/>
            <person name="Gladyshev V.N."/>
            <person name="Groth M."/>
            <person name="Guda C."/>
            <person name="Hadaegh A."/>
            <person name="Iglesias-Rodriguez M.D."/>
            <person name="Jenkins J."/>
            <person name="Jones B.M."/>
            <person name="Lawson T."/>
            <person name="Leese F."/>
            <person name="Lindquist E."/>
            <person name="Lobanov A."/>
            <person name="Lomsadze A."/>
            <person name="Malik S.B."/>
            <person name="Marsh M.E."/>
            <person name="Mackinder L."/>
            <person name="Mock T."/>
            <person name="Mueller-Roeber B."/>
            <person name="Pagarete A."/>
            <person name="Parker M."/>
            <person name="Probert I."/>
            <person name="Quesneville H."/>
            <person name="Raines C."/>
            <person name="Rensing S.A."/>
            <person name="Riano-Pachon D.M."/>
            <person name="Richier S."/>
            <person name="Rokitta S."/>
            <person name="Shiraiwa Y."/>
            <person name="Soanes D.M."/>
            <person name="van der Giezen M."/>
            <person name="Wahlund T.M."/>
            <person name="Williams B."/>
            <person name="Wilson W."/>
            <person name="Wolfe G."/>
            <person name="Wurch L.L."/>
        </authorList>
    </citation>
    <scope>NUCLEOTIDE SEQUENCE</scope>
</reference>
<dbReference type="SUPFAM" id="SSF82199">
    <property type="entry name" value="SET domain"/>
    <property type="match status" value="1"/>
</dbReference>
<dbReference type="PANTHER" id="PTHR13271:SF151">
    <property type="entry name" value="SET DOMAIN-CONTAINING PROTEIN 4"/>
    <property type="match status" value="1"/>
</dbReference>
<protein>
    <recommendedName>
        <fullName evidence="3">SET domain-containing protein</fullName>
    </recommendedName>
</protein>
<evidence type="ECO:0008006" key="3">
    <source>
        <dbReference type="Google" id="ProtNLM"/>
    </source>
</evidence>
<dbReference type="InterPro" id="IPR050600">
    <property type="entry name" value="SETD3_SETD6_MTase"/>
</dbReference>
<evidence type="ECO:0000313" key="2">
    <source>
        <dbReference type="Proteomes" id="UP000013827"/>
    </source>
</evidence>
<sequence length="171" mass="18271">MVGIFLLLPSFAYAALTSSPATATRVAAVPPLAEWVASQGGDVSVVQAADAAQLGVGLVAARAVRRGDRLLSVPEELAITAESALRSELLGAYLVEFEPYLADYSFIAVALLNEERLGEQSSLAPWLSSACWQVEQHDLPLLWPSDDQAELEQSTAAPCVERRLAAQADYE</sequence>
<dbReference type="AlphaFoldDB" id="A0A0D3JFT7"/>
<dbReference type="EnsemblProtists" id="EOD22372">
    <property type="protein sequence ID" value="EOD22372"/>
    <property type="gene ID" value="EMIHUDRAFT_255120"/>
</dbReference>
<dbReference type="Proteomes" id="UP000013827">
    <property type="component" value="Unassembled WGS sequence"/>
</dbReference>
<evidence type="ECO:0000313" key="1">
    <source>
        <dbReference type="EnsemblProtists" id="EOD22372"/>
    </source>
</evidence>
<dbReference type="HOGENOM" id="CLU_1566997_0_0_1"/>
<organism evidence="1 2">
    <name type="scientific">Emiliania huxleyi (strain CCMP1516)</name>
    <dbReference type="NCBI Taxonomy" id="280463"/>
    <lineage>
        <taxon>Eukaryota</taxon>
        <taxon>Haptista</taxon>
        <taxon>Haptophyta</taxon>
        <taxon>Prymnesiophyceae</taxon>
        <taxon>Isochrysidales</taxon>
        <taxon>Noelaerhabdaceae</taxon>
        <taxon>Emiliania</taxon>
    </lineage>
</organism>
<dbReference type="InterPro" id="IPR046341">
    <property type="entry name" value="SET_dom_sf"/>
</dbReference>
<dbReference type="Gene3D" id="3.90.1410.10">
    <property type="entry name" value="set domain protein methyltransferase, domain 1"/>
    <property type="match status" value="1"/>
</dbReference>
<name>A0A0D3JFT7_EMIH1</name>
<dbReference type="GeneID" id="17267919"/>
<dbReference type="GO" id="GO:0016279">
    <property type="term" value="F:protein-lysine N-methyltransferase activity"/>
    <property type="evidence" value="ECO:0007669"/>
    <property type="project" value="TreeGrafter"/>
</dbReference>
<dbReference type="PaxDb" id="2903-EOD22372"/>
<dbReference type="KEGG" id="ehx:EMIHUDRAFT_255120"/>
<dbReference type="RefSeq" id="XP_005774801.1">
    <property type="nucleotide sequence ID" value="XM_005774744.1"/>
</dbReference>
<keyword evidence="2" id="KW-1185">Reference proteome</keyword>